<evidence type="ECO:0000313" key="6">
    <source>
        <dbReference type="EMBL" id="SNZ13758.1"/>
    </source>
</evidence>
<dbReference type="OrthoDB" id="9779128at2"/>
<evidence type="ECO:0000256" key="3">
    <source>
        <dbReference type="HAMAP-Rule" id="MF_02071"/>
    </source>
</evidence>
<feature type="signal peptide" evidence="3">
    <location>
        <begin position="1"/>
        <end position="16"/>
    </location>
</feature>
<dbReference type="InterPro" id="IPR034718">
    <property type="entry name" value="RlpA"/>
</dbReference>
<protein>
    <recommendedName>
        <fullName evidence="3">Probable endolytic peptidoglycan transglycosylase RlpA</fullName>
        <ecNumber evidence="3">4.2.2.-</ecNumber>
    </recommendedName>
</protein>
<evidence type="ECO:0000256" key="2">
    <source>
        <dbReference type="ARBA" id="ARBA00023316"/>
    </source>
</evidence>
<dbReference type="EMBL" id="OBEN01000003">
    <property type="protein sequence ID" value="SNZ13758.1"/>
    <property type="molecule type" value="Genomic_DNA"/>
</dbReference>
<dbReference type="InterPro" id="IPR012997">
    <property type="entry name" value="RplA"/>
</dbReference>
<dbReference type="RefSeq" id="WP_096601630.1">
    <property type="nucleotide sequence ID" value="NZ_OBEN01000003.1"/>
</dbReference>
<sequence precursor="true">MLIAVLLFICCGFALAKDECKQVEGYASWYGKEFHGKRTASGETFDKYKYTAASKVFPLNTYVLVKNLENGKEVVVRITDRGPFVKHRILDLSKASAEKLGILSKGKVRVSAIPLYCVADQEKSADDEYLKDLIKTF</sequence>
<organism evidence="6 7">
    <name type="scientific">Hydrogenobacter hydrogenophilus</name>
    <dbReference type="NCBI Taxonomy" id="35835"/>
    <lineage>
        <taxon>Bacteria</taxon>
        <taxon>Pseudomonadati</taxon>
        <taxon>Aquificota</taxon>
        <taxon>Aquificia</taxon>
        <taxon>Aquificales</taxon>
        <taxon>Aquificaceae</taxon>
        <taxon>Hydrogenobacter</taxon>
    </lineage>
</organism>
<dbReference type="CDD" id="cd22268">
    <property type="entry name" value="DPBB_RlpA-like"/>
    <property type="match status" value="1"/>
</dbReference>
<dbReference type="Gene3D" id="2.40.40.10">
    <property type="entry name" value="RlpA-like domain"/>
    <property type="match status" value="1"/>
</dbReference>
<dbReference type="Pfam" id="PF03330">
    <property type="entry name" value="DPBB_1"/>
    <property type="match status" value="1"/>
</dbReference>
<dbReference type="SUPFAM" id="SSF50685">
    <property type="entry name" value="Barwin-like endoglucanases"/>
    <property type="match status" value="1"/>
</dbReference>
<dbReference type="InterPro" id="IPR009009">
    <property type="entry name" value="RlpA-like_DPBB"/>
</dbReference>
<dbReference type="EC" id="4.2.2.-" evidence="3"/>
<feature type="chain" id="PRO_5013406613" description="Probable endolytic peptidoglycan transglycosylase RlpA" evidence="3">
    <location>
        <begin position="17"/>
        <end position="137"/>
    </location>
</feature>
<dbReference type="Proteomes" id="UP000218627">
    <property type="component" value="Unassembled WGS sequence"/>
</dbReference>
<keyword evidence="1 3" id="KW-0456">Lyase</keyword>
<keyword evidence="7" id="KW-1185">Reference proteome</keyword>
<evidence type="ECO:0000256" key="4">
    <source>
        <dbReference type="RuleBase" id="RU003495"/>
    </source>
</evidence>
<dbReference type="GO" id="GO:0071555">
    <property type="term" value="P:cell wall organization"/>
    <property type="evidence" value="ECO:0007669"/>
    <property type="project" value="UniProtKB-KW"/>
</dbReference>
<dbReference type="GO" id="GO:0000270">
    <property type="term" value="P:peptidoglycan metabolic process"/>
    <property type="evidence" value="ECO:0007669"/>
    <property type="project" value="UniProtKB-UniRule"/>
</dbReference>
<accession>A0A285NX25</accession>
<dbReference type="AlphaFoldDB" id="A0A285NX25"/>
<evidence type="ECO:0000259" key="5">
    <source>
        <dbReference type="Pfam" id="PF03330"/>
    </source>
</evidence>
<reference evidence="7" key="1">
    <citation type="submission" date="2017-09" db="EMBL/GenBank/DDBJ databases">
        <authorList>
            <person name="Varghese N."/>
            <person name="Submissions S."/>
        </authorList>
    </citation>
    <scope>NUCLEOTIDE SEQUENCE [LARGE SCALE GENOMIC DNA]</scope>
    <source>
        <strain evidence="7">DSM 2913</strain>
    </source>
</reference>
<name>A0A285NX25_9AQUI</name>
<dbReference type="PANTHER" id="PTHR34183:SF1">
    <property type="entry name" value="ENDOLYTIC PEPTIDOGLYCAN TRANSGLYCOSYLASE RLPA"/>
    <property type="match status" value="1"/>
</dbReference>
<feature type="domain" description="RlpA-like protein double-psi beta-barrel" evidence="5">
    <location>
        <begin position="23"/>
        <end position="111"/>
    </location>
</feature>
<comment type="similarity">
    <text evidence="3 4">Belongs to the RlpA family.</text>
</comment>
<keyword evidence="2 3" id="KW-0961">Cell wall biogenesis/degradation</keyword>
<proteinExistence type="inferred from homology"/>
<gene>
    <name evidence="3" type="primary">rlpA</name>
    <name evidence="6" type="ORF">SAMN06265353_0888</name>
</gene>
<dbReference type="InterPro" id="IPR036908">
    <property type="entry name" value="RlpA-like_sf"/>
</dbReference>
<dbReference type="HAMAP" id="MF_02071">
    <property type="entry name" value="RlpA"/>
    <property type="match status" value="1"/>
</dbReference>
<evidence type="ECO:0000313" key="7">
    <source>
        <dbReference type="Proteomes" id="UP000218627"/>
    </source>
</evidence>
<dbReference type="GO" id="GO:0008932">
    <property type="term" value="F:lytic endotransglycosylase activity"/>
    <property type="evidence" value="ECO:0007669"/>
    <property type="project" value="UniProtKB-UniRule"/>
</dbReference>
<evidence type="ECO:0000256" key="1">
    <source>
        <dbReference type="ARBA" id="ARBA00023239"/>
    </source>
</evidence>
<comment type="function">
    <text evidence="3">Lytic transglycosylase with a strong preference for naked glycan strands that lack stem peptides.</text>
</comment>
<dbReference type="NCBIfam" id="TIGR00413">
    <property type="entry name" value="rlpA"/>
    <property type="match status" value="1"/>
</dbReference>
<keyword evidence="6" id="KW-0449">Lipoprotein</keyword>
<dbReference type="PANTHER" id="PTHR34183">
    <property type="entry name" value="ENDOLYTIC PEPTIDOGLYCAN TRANSGLYCOSYLASE RLPA"/>
    <property type="match status" value="1"/>
</dbReference>
<keyword evidence="3" id="KW-0732">Signal</keyword>